<feature type="chain" id="PRO_5012034236" description="DUF4906 domain-containing protein" evidence="1">
    <location>
        <begin position="21"/>
        <end position="680"/>
    </location>
</feature>
<dbReference type="Proteomes" id="UP000195950">
    <property type="component" value="Unassembled WGS sequence"/>
</dbReference>
<dbReference type="AlphaFoldDB" id="A0A1Y4IBS0"/>
<evidence type="ECO:0000313" key="2">
    <source>
        <dbReference type="EMBL" id="OUP17683.1"/>
    </source>
</evidence>
<dbReference type="RefSeq" id="WP_087345298.1">
    <property type="nucleotide sequence ID" value="NZ_NFJX01000012.1"/>
</dbReference>
<feature type="signal peptide" evidence="1">
    <location>
        <begin position="1"/>
        <end position="20"/>
    </location>
</feature>
<keyword evidence="1" id="KW-0732">Signal</keyword>
<comment type="caution">
    <text evidence="2">The sequence shown here is derived from an EMBL/GenBank/DDBJ whole genome shotgun (WGS) entry which is preliminary data.</text>
</comment>
<sequence length="680" mass="76066">MIDRVYIVFCLFILMFCCCADDASFENEQPPKEGILVKLTNGSLTSTKTALSSSANLHHVEKVYAFLYQGDTTDMTKAKYVKHEDLNWNPKDSSDYKVDVVQAKEFLLKNSLNLPSGDYTLLCVGLDDRSGETYDLPTALIGKSLSEAKAVLAAGKKQDDIAHSEFFAGWETFEYVRGGLSEVEIEMRRRVAGVLCYLKDIPYTLTDNGTYRVTQVRLRLFTNQNRSVSLLRPKEKDALDFGTEPLSDGNILARFDLTGYGRQGDKNLYEIDVKKGEPSRLPNTILMGAYLLPIRNEKTAVDSTLVVDVLGKITNSVNDDPAEGAEEVVLKSFPAVQKEATGDERLQYSIRPNVIYHIGQKSSDDNTDGDYPESLAGTKLSLKVTGWERDTVDVEFPGVPINPTIALVNESGGIYDAEKYIFDCMGTNTIRLRVYPSVLKDPWKVTIIDEGSNMLLLQKSEGEYSKEYKSSVTTKNMIPLVLTDYVKQGGPETRTVKIRIVSLETDTTGNEKIGTEQILLVQQYNAIIVGSGDKARGFSRFNWGTKRSITTGRVTEDNSTSDWGYFSSPPSQIFGKGYDYSVSDNGYTNYWAAVGGGAYDNGFVGSAIQKVSQYRYTYDDALGKIDKKEAGWYLPAKDELGWFLNDQTILDNKERYYIEDEIILYSSIKQQFSQSQIDNR</sequence>
<protein>
    <recommendedName>
        <fullName evidence="4">DUF4906 domain-containing protein</fullName>
    </recommendedName>
</protein>
<dbReference type="EMBL" id="NFJX01000012">
    <property type="protein sequence ID" value="OUP17683.1"/>
    <property type="molecule type" value="Genomic_DNA"/>
</dbReference>
<reference evidence="3" key="1">
    <citation type="submission" date="2017-04" db="EMBL/GenBank/DDBJ databases">
        <title>Function of individual gut microbiota members based on whole genome sequencing of pure cultures obtained from chicken caecum.</title>
        <authorList>
            <person name="Medvecky M."/>
            <person name="Cejkova D."/>
            <person name="Polansky O."/>
            <person name="Karasova D."/>
            <person name="Kubasova T."/>
            <person name="Cizek A."/>
            <person name="Rychlik I."/>
        </authorList>
    </citation>
    <scope>NUCLEOTIDE SEQUENCE [LARGE SCALE GENOMIC DNA]</scope>
    <source>
        <strain evidence="3">An199</strain>
    </source>
</reference>
<gene>
    <name evidence="2" type="ORF">B5F32_13450</name>
</gene>
<accession>A0A1Y4IBS0</accession>
<organism evidence="2 3">
    <name type="scientific">Parabacteroides distasonis</name>
    <dbReference type="NCBI Taxonomy" id="823"/>
    <lineage>
        <taxon>Bacteria</taxon>
        <taxon>Pseudomonadati</taxon>
        <taxon>Bacteroidota</taxon>
        <taxon>Bacteroidia</taxon>
        <taxon>Bacteroidales</taxon>
        <taxon>Tannerellaceae</taxon>
        <taxon>Parabacteroides</taxon>
    </lineage>
</organism>
<evidence type="ECO:0008006" key="4">
    <source>
        <dbReference type="Google" id="ProtNLM"/>
    </source>
</evidence>
<name>A0A1Y4IBS0_PARDI</name>
<evidence type="ECO:0000256" key="1">
    <source>
        <dbReference type="SAM" id="SignalP"/>
    </source>
</evidence>
<evidence type="ECO:0000313" key="3">
    <source>
        <dbReference type="Proteomes" id="UP000195950"/>
    </source>
</evidence>
<proteinExistence type="predicted"/>